<dbReference type="Pfam" id="PF01112">
    <property type="entry name" value="Asparaginase_2"/>
    <property type="match status" value="1"/>
</dbReference>
<evidence type="ECO:0000313" key="4">
    <source>
        <dbReference type="Proteomes" id="UP000283269"/>
    </source>
</evidence>
<dbReference type="Gene3D" id="3.60.20.30">
    <property type="entry name" value="(Glycosyl)asparaginase"/>
    <property type="match status" value="1"/>
</dbReference>
<dbReference type="GO" id="GO:0051604">
    <property type="term" value="P:protein maturation"/>
    <property type="evidence" value="ECO:0007669"/>
    <property type="project" value="TreeGrafter"/>
</dbReference>
<comment type="caution">
    <text evidence="3">The sequence shown here is derived from an EMBL/GenBank/DDBJ whole genome shotgun (WGS) entry which is preliminary data.</text>
</comment>
<reference evidence="3 4" key="1">
    <citation type="journal article" date="2018" name="Evol. Lett.">
        <title>Horizontal gene cluster transfer increased hallucinogenic mushroom diversity.</title>
        <authorList>
            <person name="Reynolds H.T."/>
            <person name="Vijayakumar V."/>
            <person name="Gluck-Thaler E."/>
            <person name="Korotkin H.B."/>
            <person name="Matheny P.B."/>
            <person name="Slot J.C."/>
        </authorList>
    </citation>
    <scope>NUCLEOTIDE SEQUENCE [LARGE SCALE GENOMIC DNA]</scope>
    <source>
        <strain evidence="3 4">2631</strain>
    </source>
</reference>
<protein>
    <recommendedName>
        <fullName evidence="5">N-terminal nucleophile aminohydrolase</fullName>
    </recommendedName>
</protein>
<evidence type="ECO:0000256" key="2">
    <source>
        <dbReference type="PIRSR" id="PIRSR600246-3"/>
    </source>
</evidence>
<dbReference type="SUPFAM" id="SSF56235">
    <property type="entry name" value="N-terminal nucleophile aminohydrolases (Ntn hydrolases)"/>
    <property type="match status" value="1"/>
</dbReference>
<evidence type="ECO:0000313" key="3">
    <source>
        <dbReference type="EMBL" id="PPQ89739.1"/>
    </source>
</evidence>
<dbReference type="InterPro" id="IPR037464">
    <property type="entry name" value="Taspase1"/>
</dbReference>
<proteinExistence type="predicted"/>
<dbReference type="CDD" id="cd04514">
    <property type="entry name" value="Taspase1_like"/>
    <property type="match status" value="1"/>
</dbReference>
<dbReference type="Proteomes" id="UP000283269">
    <property type="component" value="Unassembled WGS sequence"/>
</dbReference>
<dbReference type="STRING" id="93625.A0A409XG37"/>
<keyword evidence="4" id="KW-1185">Reference proteome</keyword>
<evidence type="ECO:0008006" key="5">
    <source>
        <dbReference type="Google" id="ProtNLM"/>
    </source>
</evidence>
<dbReference type="PANTHER" id="PTHR10188:SF8">
    <property type="entry name" value="THREONINE ASPARTASE 1"/>
    <property type="match status" value="1"/>
</dbReference>
<feature type="site" description="Cleavage; by autolysis" evidence="2">
    <location>
        <begin position="222"/>
        <end position="223"/>
    </location>
</feature>
<name>A0A409XG37_PSICY</name>
<dbReference type="GO" id="GO:0004298">
    <property type="term" value="F:threonine-type endopeptidase activity"/>
    <property type="evidence" value="ECO:0007669"/>
    <property type="project" value="InterPro"/>
</dbReference>
<dbReference type="InParanoid" id="A0A409XG37"/>
<dbReference type="GO" id="GO:0005737">
    <property type="term" value="C:cytoplasm"/>
    <property type="evidence" value="ECO:0007669"/>
    <property type="project" value="TreeGrafter"/>
</dbReference>
<organism evidence="3 4">
    <name type="scientific">Psilocybe cyanescens</name>
    <dbReference type="NCBI Taxonomy" id="93625"/>
    <lineage>
        <taxon>Eukaryota</taxon>
        <taxon>Fungi</taxon>
        <taxon>Dikarya</taxon>
        <taxon>Basidiomycota</taxon>
        <taxon>Agaricomycotina</taxon>
        <taxon>Agaricomycetes</taxon>
        <taxon>Agaricomycetidae</taxon>
        <taxon>Agaricales</taxon>
        <taxon>Agaricineae</taxon>
        <taxon>Strophariaceae</taxon>
        <taxon>Psilocybe</taxon>
    </lineage>
</organism>
<gene>
    <name evidence="3" type="ORF">CVT25_014139</name>
</gene>
<feature type="active site" description="Nucleophile" evidence="1">
    <location>
        <position position="223"/>
    </location>
</feature>
<evidence type="ECO:0000256" key="1">
    <source>
        <dbReference type="PIRSR" id="PIRSR600246-1"/>
    </source>
</evidence>
<dbReference type="InterPro" id="IPR029055">
    <property type="entry name" value="Ntn_hydrolases_N"/>
</dbReference>
<accession>A0A409XG37</accession>
<dbReference type="PANTHER" id="PTHR10188">
    <property type="entry name" value="L-ASPARAGINASE"/>
    <property type="match status" value="1"/>
</dbReference>
<sequence>MSSISYIAVHGGAGIHGVNSEKDIKHALRKACTEGLMMSSQSISTGFVTVPVSEGSAGVAASAEHTHSDPRPSARASLDMVERAIVVLEDDGHLNAGYGSNLTMDGVVECDAAIMSARDGGLFGSSQIIWHDEGVKNPIRLARSILDYSCIPNKFGRVPPLTLTSSGAHKFASGKVETVPPETLIAPFAHEQWKKWKARLESLEQALEARNKQEMGISDIQDTVGAVAFDPAGGMAAGVSSGGLLLKWSGRVGEVFSTNANVGSDFWSWVLGESSNGMQRTGEHIIREHIARRLGDLYDNLEADPHEILDIVLRDYWDTVQKRGENAPSIGVLLLASDRESVIRLWCGFTTASMAIGYATNTKSTPKASVFLDHAVILRHPTANTRREDGKSQIYITSIPLA</sequence>
<dbReference type="EMBL" id="NHYD01001843">
    <property type="protein sequence ID" value="PPQ89739.1"/>
    <property type="molecule type" value="Genomic_DNA"/>
</dbReference>
<dbReference type="OrthoDB" id="77601at2759"/>
<dbReference type="InterPro" id="IPR000246">
    <property type="entry name" value="Peptidase_T2"/>
</dbReference>
<dbReference type="FunCoup" id="A0A409XG37">
    <property type="interactions" value="30"/>
</dbReference>
<dbReference type="AlphaFoldDB" id="A0A409XG37"/>